<dbReference type="AlphaFoldDB" id="A0A929KSW4"/>
<feature type="domain" description="SHOCT" evidence="2">
    <location>
        <begin position="147"/>
        <end position="174"/>
    </location>
</feature>
<dbReference type="Proteomes" id="UP000622475">
    <property type="component" value="Unassembled WGS sequence"/>
</dbReference>
<keyword evidence="1" id="KW-0732">Signal</keyword>
<evidence type="ECO:0000313" key="4">
    <source>
        <dbReference type="Proteomes" id="UP000622475"/>
    </source>
</evidence>
<evidence type="ECO:0000256" key="1">
    <source>
        <dbReference type="SAM" id="SignalP"/>
    </source>
</evidence>
<dbReference type="Pfam" id="PF09851">
    <property type="entry name" value="SHOCT"/>
    <property type="match status" value="1"/>
</dbReference>
<accession>A0A929KSW4</accession>
<sequence length="176" mass="19456">MKKLVLLTTLLVPMLTKAQDIKEYQATNGVTYHLNDTVRLGKGSNNNGSFFFVEDRGAMGFINVPNPQGRSNGRGLQKEFANGALIVKSIKKIQAKNVDKYVFMVSGAGPFRYSMYIDDAISVCEVTPCKNSIEADRSSGPVASVADEIKKLKELMDSGAITKEEFEKRKKKLLDQ</sequence>
<feature type="chain" id="PRO_5037081978" evidence="1">
    <location>
        <begin position="19"/>
        <end position="176"/>
    </location>
</feature>
<dbReference type="InterPro" id="IPR018649">
    <property type="entry name" value="SHOCT"/>
</dbReference>
<organism evidence="3 4">
    <name type="scientific">Mucilaginibacter myungsuensis</name>
    <dbReference type="NCBI Taxonomy" id="649104"/>
    <lineage>
        <taxon>Bacteria</taxon>
        <taxon>Pseudomonadati</taxon>
        <taxon>Bacteroidota</taxon>
        <taxon>Sphingobacteriia</taxon>
        <taxon>Sphingobacteriales</taxon>
        <taxon>Sphingobacteriaceae</taxon>
        <taxon>Mucilaginibacter</taxon>
    </lineage>
</organism>
<evidence type="ECO:0000259" key="2">
    <source>
        <dbReference type="Pfam" id="PF09851"/>
    </source>
</evidence>
<protein>
    <submittedName>
        <fullName evidence="3">SHOCT domain-containing protein</fullName>
    </submittedName>
</protein>
<comment type="caution">
    <text evidence="3">The sequence shown here is derived from an EMBL/GenBank/DDBJ whole genome shotgun (WGS) entry which is preliminary data.</text>
</comment>
<gene>
    <name evidence="3" type="ORF">IRJ16_01530</name>
</gene>
<name>A0A929KSW4_9SPHI</name>
<proteinExistence type="predicted"/>
<dbReference type="RefSeq" id="WP_194109748.1">
    <property type="nucleotide sequence ID" value="NZ_JADFFL010000001.1"/>
</dbReference>
<reference evidence="3" key="1">
    <citation type="submission" date="2020-10" db="EMBL/GenBank/DDBJ databases">
        <title>Mucilaginibacter mali sp. nov., isolated from rhizosphere soil of apple orchard.</title>
        <authorList>
            <person name="Lee J.-S."/>
            <person name="Kim H.S."/>
            <person name="Kim J.-S."/>
        </authorList>
    </citation>
    <scope>NUCLEOTIDE SEQUENCE</scope>
    <source>
        <strain evidence="3">KCTC 22746</strain>
    </source>
</reference>
<keyword evidence="4" id="KW-1185">Reference proteome</keyword>
<dbReference type="EMBL" id="JADFFL010000001">
    <property type="protein sequence ID" value="MBE9660552.1"/>
    <property type="molecule type" value="Genomic_DNA"/>
</dbReference>
<evidence type="ECO:0000313" key="3">
    <source>
        <dbReference type="EMBL" id="MBE9660552.1"/>
    </source>
</evidence>
<feature type="signal peptide" evidence="1">
    <location>
        <begin position="1"/>
        <end position="18"/>
    </location>
</feature>